<name>A0A146KNG2_LYGHE</name>
<feature type="chain" id="PRO_5007526617" evidence="1">
    <location>
        <begin position="21"/>
        <end position="104"/>
    </location>
</feature>
<dbReference type="EMBL" id="GDHC01021623">
    <property type="protein sequence ID" value="JAP97005.1"/>
    <property type="molecule type" value="Transcribed_RNA"/>
</dbReference>
<dbReference type="AlphaFoldDB" id="A0A146KNG2"/>
<sequence>MSPFSTAGIVLLRLSFFILQRTFLPQQWCEDECPGRLKKRLTTLIFDKNRSRFHQFTEDSGSAADTCVDKFYRFFPDGKSPALAEDLLSTIVVFLCTKLTGMKL</sequence>
<evidence type="ECO:0000256" key="1">
    <source>
        <dbReference type="SAM" id="SignalP"/>
    </source>
</evidence>
<protein>
    <submittedName>
        <fullName evidence="2">Uncharacterized protein</fullName>
    </submittedName>
</protein>
<gene>
    <name evidence="2" type="ORF">g.31303</name>
</gene>
<organism evidence="2">
    <name type="scientific">Lygus hesperus</name>
    <name type="common">Western plant bug</name>
    <dbReference type="NCBI Taxonomy" id="30085"/>
    <lineage>
        <taxon>Eukaryota</taxon>
        <taxon>Metazoa</taxon>
        <taxon>Ecdysozoa</taxon>
        <taxon>Arthropoda</taxon>
        <taxon>Hexapoda</taxon>
        <taxon>Insecta</taxon>
        <taxon>Pterygota</taxon>
        <taxon>Neoptera</taxon>
        <taxon>Paraneoptera</taxon>
        <taxon>Hemiptera</taxon>
        <taxon>Heteroptera</taxon>
        <taxon>Panheteroptera</taxon>
        <taxon>Cimicomorpha</taxon>
        <taxon>Miridae</taxon>
        <taxon>Mirini</taxon>
        <taxon>Lygus</taxon>
    </lineage>
</organism>
<reference evidence="2" key="1">
    <citation type="journal article" date="2016" name="Gigascience">
        <title>De novo construction of an expanded transcriptome assembly for the western tarnished plant bug, Lygus hesperus.</title>
        <authorList>
            <person name="Tassone E.E."/>
            <person name="Geib S.M."/>
            <person name="Hall B."/>
            <person name="Fabrick J.A."/>
            <person name="Brent C.S."/>
            <person name="Hull J.J."/>
        </authorList>
    </citation>
    <scope>NUCLEOTIDE SEQUENCE</scope>
</reference>
<keyword evidence="1" id="KW-0732">Signal</keyword>
<evidence type="ECO:0000313" key="2">
    <source>
        <dbReference type="EMBL" id="JAP97005.1"/>
    </source>
</evidence>
<proteinExistence type="predicted"/>
<feature type="signal peptide" evidence="1">
    <location>
        <begin position="1"/>
        <end position="20"/>
    </location>
</feature>
<accession>A0A146KNG2</accession>